<dbReference type="Pfam" id="PF00116">
    <property type="entry name" value="COX2"/>
    <property type="match status" value="1"/>
</dbReference>
<evidence type="ECO:0000256" key="1">
    <source>
        <dbReference type="ARBA" id="ARBA00004141"/>
    </source>
</evidence>
<dbReference type="PROSITE" id="PS51007">
    <property type="entry name" value="CYTC"/>
    <property type="match status" value="1"/>
</dbReference>
<dbReference type="Gene3D" id="1.10.760.10">
    <property type="entry name" value="Cytochrome c-like domain"/>
    <property type="match status" value="1"/>
</dbReference>
<reference evidence="24 25" key="1">
    <citation type="submission" date="2018-10" db="EMBL/GenBank/DDBJ databases">
        <title>Genomic Encyclopedia of Type Strains, Phase IV (KMG-IV): sequencing the most valuable type-strain genomes for metagenomic binning, comparative biology and taxonomic classification.</title>
        <authorList>
            <person name="Goeker M."/>
        </authorList>
    </citation>
    <scope>NUCLEOTIDE SEQUENCE [LARGE SCALE GENOMIC DNA]</scope>
    <source>
        <strain evidence="24 25">DSM 25080</strain>
    </source>
</reference>
<dbReference type="OrthoDB" id="9781261at2"/>
<evidence type="ECO:0000256" key="10">
    <source>
        <dbReference type="ARBA" id="ARBA00022989"/>
    </source>
</evidence>
<keyword evidence="13 19" id="KW-0472">Membrane</keyword>
<organism evidence="24 25">
    <name type="scientific">Umboniibacter marinipuniceus</name>
    <dbReference type="NCBI Taxonomy" id="569599"/>
    <lineage>
        <taxon>Bacteria</taxon>
        <taxon>Pseudomonadati</taxon>
        <taxon>Pseudomonadota</taxon>
        <taxon>Gammaproteobacteria</taxon>
        <taxon>Cellvibrionales</taxon>
        <taxon>Cellvibrionaceae</taxon>
        <taxon>Umboniibacter</taxon>
    </lineage>
</organism>
<dbReference type="AlphaFoldDB" id="A0A3M0ABA7"/>
<keyword evidence="4 16" id="KW-0349">Heme</keyword>
<dbReference type="GO" id="GO:0016491">
    <property type="term" value="F:oxidoreductase activity"/>
    <property type="evidence" value="ECO:0007669"/>
    <property type="project" value="InterPro"/>
</dbReference>
<keyword evidence="25" id="KW-1185">Reference proteome</keyword>
<keyword evidence="3 17" id="KW-0813">Transport</keyword>
<evidence type="ECO:0000256" key="17">
    <source>
        <dbReference type="RuleBase" id="RU000456"/>
    </source>
</evidence>
<feature type="domain" description="Cytochrome oxidase subunit II transmembrane region profile" evidence="22">
    <location>
        <begin position="26"/>
        <end position="121"/>
    </location>
</feature>
<evidence type="ECO:0000256" key="2">
    <source>
        <dbReference type="ARBA" id="ARBA00007866"/>
    </source>
</evidence>
<dbReference type="GO" id="GO:0042773">
    <property type="term" value="P:ATP synthesis coupled electron transport"/>
    <property type="evidence" value="ECO:0007669"/>
    <property type="project" value="TreeGrafter"/>
</dbReference>
<comment type="subcellular location">
    <subcellularLocation>
        <location evidence="17">Cell membrane</location>
        <topology evidence="17">Multi-pass membrane protein</topology>
    </subcellularLocation>
    <subcellularLocation>
        <location evidence="1">Membrane</location>
        <topology evidence="1">Multi-pass membrane protein</topology>
    </subcellularLocation>
</comment>
<dbReference type="Proteomes" id="UP000267187">
    <property type="component" value="Unassembled WGS sequence"/>
</dbReference>
<keyword evidence="5 17" id="KW-0679">Respiratory chain</keyword>
<evidence type="ECO:0000259" key="21">
    <source>
        <dbReference type="PROSITE" id="PS50857"/>
    </source>
</evidence>
<accession>A0A3M0ABA7</accession>
<feature type="domain" description="Cytochrome c" evidence="23">
    <location>
        <begin position="279"/>
        <end position="357"/>
    </location>
</feature>
<evidence type="ECO:0000256" key="20">
    <source>
        <dbReference type="SAM" id="SignalP"/>
    </source>
</evidence>
<dbReference type="InterPro" id="IPR009056">
    <property type="entry name" value="Cyt_c-like_dom"/>
</dbReference>
<evidence type="ECO:0000256" key="19">
    <source>
        <dbReference type="SAM" id="Phobius"/>
    </source>
</evidence>
<feature type="transmembrane region" description="Helical" evidence="19">
    <location>
        <begin position="52"/>
        <end position="72"/>
    </location>
</feature>
<keyword evidence="6 17" id="KW-0812">Transmembrane</keyword>
<dbReference type="RefSeq" id="WP_121875507.1">
    <property type="nucleotide sequence ID" value="NZ_REFJ01000001.1"/>
</dbReference>
<dbReference type="PROSITE" id="PS51257">
    <property type="entry name" value="PROKAR_LIPOPROTEIN"/>
    <property type="match status" value="1"/>
</dbReference>
<evidence type="ECO:0000259" key="22">
    <source>
        <dbReference type="PROSITE" id="PS50999"/>
    </source>
</evidence>
<comment type="function">
    <text evidence="14 18">Subunits I and II form the functional core of the enzyme complex. Electrons originating in cytochrome c are transferred via heme a and Cu(A) to the binuclear center formed by heme a3 and Cu(B).</text>
</comment>
<proteinExistence type="inferred from homology"/>
<evidence type="ECO:0000256" key="8">
    <source>
        <dbReference type="ARBA" id="ARBA00022967"/>
    </source>
</evidence>
<evidence type="ECO:0000256" key="18">
    <source>
        <dbReference type="RuleBase" id="RU004024"/>
    </source>
</evidence>
<evidence type="ECO:0000256" key="16">
    <source>
        <dbReference type="PROSITE-ProRule" id="PRU00433"/>
    </source>
</evidence>
<dbReference type="GO" id="GO:0020037">
    <property type="term" value="F:heme binding"/>
    <property type="evidence" value="ECO:0007669"/>
    <property type="project" value="InterPro"/>
</dbReference>
<dbReference type="PROSITE" id="PS00078">
    <property type="entry name" value="COX2"/>
    <property type="match status" value="1"/>
</dbReference>
<evidence type="ECO:0000256" key="5">
    <source>
        <dbReference type="ARBA" id="ARBA00022660"/>
    </source>
</evidence>
<dbReference type="InterPro" id="IPR008972">
    <property type="entry name" value="Cupredoxin"/>
</dbReference>
<dbReference type="InterPro" id="IPR045187">
    <property type="entry name" value="CcO_II"/>
</dbReference>
<sequence>MFKKDKKGLYSLVVAAFASCSAMAEEGARWGLNMTEGVTDTSREIYGLHMDIFWWCVGIGVVVFGVMFYSMIAHRRSVRKEASQFHESTTLEIAWTVIPVIILVIMALPATKTLVDIYDTSDSEIDIQITGYQWKWRYDYVGQDVSFFSNMRTSQNEIQGVAQKGEHYLLEVDEPLVVPTGKKIRFIITANDVIHAWWVPALAVKKDAIPGYNNEAWTVIDEPGIYRGQCAELCGRDHGFMPIVVQALDQADYDAWLEEKRQEAETLRELMAQNFSFEELMERGEAVYQRNCAACHGPNGEGGVGKAIAASPIVRGDINAQLDLLVNGVPGTAMQAFGNQLNDLDMAAVLTYTRSAFGNNMGDSMQAVDVYQYKAAQ</sequence>
<keyword evidence="20" id="KW-0732">Signal</keyword>
<dbReference type="SUPFAM" id="SSF49503">
    <property type="entry name" value="Cupredoxins"/>
    <property type="match status" value="1"/>
</dbReference>
<dbReference type="PROSITE" id="PS50857">
    <property type="entry name" value="COX2_CUA"/>
    <property type="match status" value="1"/>
</dbReference>
<evidence type="ECO:0000256" key="3">
    <source>
        <dbReference type="ARBA" id="ARBA00022448"/>
    </source>
</evidence>
<dbReference type="GO" id="GO:0005886">
    <property type="term" value="C:plasma membrane"/>
    <property type="evidence" value="ECO:0007669"/>
    <property type="project" value="UniProtKB-SubCell"/>
</dbReference>
<evidence type="ECO:0000256" key="7">
    <source>
        <dbReference type="ARBA" id="ARBA00022723"/>
    </source>
</evidence>
<evidence type="ECO:0000256" key="13">
    <source>
        <dbReference type="ARBA" id="ARBA00023136"/>
    </source>
</evidence>
<gene>
    <name evidence="24" type="ORF">DFR27_0107</name>
</gene>
<keyword evidence="10 19" id="KW-1133">Transmembrane helix</keyword>
<dbReference type="InterPro" id="IPR036909">
    <property type="entry name" value="Cyt_c-like_dom_sf"/>
</dbReference>
<evidence type="ECO:0000313" key="25">
    <source>
        <dbReference type="Proteomes" id="UP000267187"/>
    </source>
</evidence>
<keyword evidence="7 16" id="KW-0479">Metal-binding</keyword>
<dbReference type="PANTHER" id="PTHR22888:SF9">
    <property type="entry name" value="CYTOCHROME C OXIDASE SUBUNIT 2"/>
    <property type="match status" value="1"/>
</dbReference>
<dbReference type="GO" id="GO:0004129">
    <property type="term" value="F:cytochrome-c oxidase activity"/>
    <property type="evidence" value="ECO:0007669"/>
    <property type="project" value="UniProtKB-EC"/>
</dbReference>
<keyword evidence="12 18" id="KW-0186">Copper</keyword>
<protein>
    <recommendedName>
        <fullName evidence="18">Cytochrome c oxidase subunit 2</fullName>
        <ecNumber evidence="18">7.1.1.9</ecNumber>
    </recommendedName>
</protein>
<evidence type="ECO:0000256" key="4">
    <source>
        <dbReference type="ARBA" id="ARBA00022617"/>
    </source>
</evidence>
<comment type="cofactor">
    <cofactor evidence="18">
        <name>Cu cation</name>
        <dbReference type="ChEBI" id="CHEBI:23378"/>
    </cofactor>
    <text evidence="18">Binds a copper A center.</text>
</comment>
<dbReference type="PROSITE" id="PS50999">
    <property type="entry name" value="COX2_TM"/>
    <property type="match status" value="1"/>
</dbReference>
<dbReference type="GO" id="GO:0005507">
    <property type="term" value="F:copper ion binding"/>
    <property type="evidence" value="ECO:0007669"/>
    <property type="project" value="InterPro"/>
</dbReference>
<dbReference type="SUPFAM" id="SSF81464">
    <property type="entry name" value="Cytochrome c oxidase subunit II-like, transmembrane region"/>
    <property type="match status" value="1"/>
</dbReference>
<comment type="similarity">
    <text evidence="2 17">Belongs to the cytochrome c oxidase subunit 2 family.</text>
</comment>
<evidence type="ECO:0000256" key="15">
    <source>
        <dbReference type="ARBA" id="ARBA00047816"/>
    </source>
</evidence>
<evidence type="ECO:0000256" key="14">
    <source>
        <dbReference type="ARBA" id="ARBA00024688"/>
    </source>
</evidence>
<evidence type="ECO:0000256" key="12">
    <source>
        <dbReference type="ARBA" id="ARBA00023008"/>
    </source>
</evidence>
<dbReference type="Gene3D" id="2.60.40.420">
    <property type="entry name" value="Cupredoxins - blue copper proteins"/>
    <property type="match status" value="1"/>
</dbReference>
<name>A0A3M0ABA7_9GAMM</name>
<keyword evidence="11 16" id="KW-0408">Iron</keyword>
<comment type="caution">
    <text evidence="24">The sequence shown here is derived from an EMBL/GenBank/DDBJ whole genome shotgun (WGS) entry which is preliminary data.</text>
</comment>
<dbReference type="PANTHER" id="PTHR22888">
    <property type="entry name" value="CYTOCHROME C OXIDASE, SUBUNIT II"/>
    <property type="match status" value="1"/>
</dbReference>
<dbReference type="InterPro" id="IPR014222">
    <property type="entry name" value="Cyt_c_oxidase_su2"/>
</dbReference>
<dbReference type="EC" id="7.1.1.9" evidence="18"/>
<dbReference type="InterPro" id="IPR036257">
    <property type="entry name" value="Cyt_c_oxidase_su2_TM_sf"/>
</dbReference>
<dbReference type="PRINTS" id="PR01166">
    <property type="entry name" value="CYCOXIDASEII"/>
</dbReference>
<feature type="signal peptide" evidence="20">
    <location>
        <begin position="1"/>
        <end position="24"/>
    </location>
</feature>
<dbReference type="EMBL" id="REFJ01000001">
    <property type="protein sequence ID" value="RMA82160.1"/>
    <property type="molecule type" value="Genomic_DNA"/>
</dbReference>
<dbReference type="Pfam" id="PF13442">
    <property type="entry name" value="Cytochrome_CBB3"/>
    <property type="match status" value="1"/>
</dbReference>
<dbReference type="InterPro" id="IPR002429">
    <property type="entry name" value="CcO_II-like_C"/>
</dbReference>
<keyword evidence="9 17" id="KW-0249">Electron transport</keyword>
<dbReference type="SUPFAM" id="SSF46626">
    <property type="entry name" value="Cytochrome c"/>
    <property type="match status" value="1"/>
</dbReference>
<feature type="transmembrane region" description="Helical" evidence="19">
    <location>
        <begin position="93"/>
        <end position="111"/>
    </location>
</feature>
<evidence type="ECO:0000256" key="9">
    <source>
        <dbReference type="ARBA" id="ARBA00022982"/>
    </source>
</evidence>
<feature type="chain" id="PRO_5017964843" description="Cytochrome c oxidase subunit 2" evidence="20">
    <location>
        <begin position="25"/>
        <end position="377"/>
    </location>
</feature>
<dbReference type="InterPro" id="IPR001505">
    <property type="entry name" value="Copper_CuA"/>
</dbReference>
<dbReference type="Pfam" id="PF02790">
    <property type="entry name" value="COX2_TM"/>
    <property type="match status" value="1"/>
</dbReference>
<feature type="domain" description="Cytochrome oxidase subunit II copper A binding" evidence="21">
    <location>
        <begin position="122"/>
        <end position="259"/>
    </location>
</feature>
<evidence type="ECO:0000256" key="11">
    <source>
        <dbReference type="ARBA" id="ARBA00023004"/>
    </source>
</evidence>
<comment type="catalytic activity">
    <reaction evidence="15 18">
        <text>4 Fe(II)-[cytochrome c] + O2 + 8 H(+)(in) = 4 Fe(III)-[cytochrome c] + 2 H2O + 4 H(+)(out)</text>
        <dbReference type="Rhea" id="RHEA:11436"/>
        <dbReference type="Rhea" id="RHEA-COMP:10350"/>
        <dbReference type="Rhea" id="RHEA-COMP:14399"/>
        <dbReference type="ChEBI" id="CHEBI:15377"/>
        <dbReference type="ChEBI" id="CHEBI:15378"/>
        <dbReference type="ChEBI" id="CHEBI:15379"/>
        <dbReference type="ChEBI" id="CHEBI:29033"/>
        <dbReference type="ChEBI" id="CHEBI:29034"/>
        <dbReference type="EC" id="7.1.1.9"/>
    </reaction>
</comment>
<dbReference type="Gene3D" id="1.10.287.90">
    <property type="match status" value="1"/>
</dbReference>
<keyword evidence="8" id="KW-1278">Translocase</keyword>
<evidence type="ECO:0000259" key="23">
    <source>
        <dbReference type="PROSITE" id="PS51007"/>
    </source>
</evidence>
<evidence type="ECO:0000313" key="24">
    <source>
        <dbReference type="EMBL" id="RMA82160.1"/>
    </source>
</evidence>
<dbReference type="NCBIfam" id="TIGR02866">
    <property type="entry name" value="CoxB"/>
    <property type="match status" value="1"/>
</dbReference>
<dbReference type="InterPro" id="IPR011759">
    <property type="entry name" value="Cyt_c_oxidase_su2_TM_dom"/>
</dbReference>
<evidence type="ECO:0000256" key="6">
    <source>
        <dbReference type="ARBA" id="ARBA00022692"/>
    </source>
</evidence>